<reference evidence="1" key="1">
    <citation type="journal article" date="2021" name="PeerJ">
        <title>Extensive microbial diversity within the chicken gut microbiome revealed by metagenomics and culture.</title>
        <authorList>
            <person name="Gilroy R."/>
            <person name="Ravi A."/>
            <person name="Getino M."/>
            <person name="Pursley I."/>
            <person name="Horton D.L."/>
            <person name="Alikhan N.F."/>
            <person name="Baker D."/>
            <person name="Gharbi K."/>
            <person name="Hall N."/>
            <person name="Watson M."/>
            <person name="Adriaenssens E.M."/>
            <person name="Foster-Nyarko E."/>
            <person name="Jarju S."/>
            <person name="Secka A."/>
            <person name="Antonio M."/>
            <person name="Oren A."/>
            <person name="Chaudhuri R.R."/>
            <person name="La Ragione R."/>
            <person name="Hildebrand F."/>
            <person name="Pallen M.J."/>
        </authorList>
    </citation>
    <scope>NUCLEOTIDE SEQUENCE</scope>
    <source>
        <strain evidence="1">Gambia2-208</strain>
    </source>
</reference>
<sequence length="121" mass="13779">MTMTQEKIIAIAEENGWYVHIGNNGNNDKVIFEFSKFTPYGQDFNFQAEMVDGDIQTLIDSIRYFMDGFDPDSEAYLWLGPDGHGKRGAPYNMKDIVEDMEAAEEMVLDLCAAYQEADDDE</sequence>
<accession>A0A9D1ZIK1</accession>
<protein>
    <submittedName>
        <fullName evidence="1">Uncharacterized protein</fullName>
    </submittedName>
</protein>
<gene>
    <name evidence="1" type="ORF">H9824_09125</name>
</gene>
<evidence type="ECO:0000313" key="2">
    <source>
        <dbReference type="Proteomes" id="UP000886851"/>
    </source>
</evidence>
<dbReference type="AlphaFoldDB" id="A0A9D1ZIK1"/>
<evidence type="ECO:0000313" key="1">
    <source>
        <dbReference type="EMBL" id="HIY88850.1"/>
    </source>
</evidence>
<proteinExistence type="predicted"/>
<dbReference type="Proteomes" id="UP000886851">
    <property type="component" value="Unassembled WGS sequence"/>
</dbReference>
<comment type="caution">
    <text evidence="1">The sequence shown here is derived from an EMBL/GenBank/DDBJ whole genome shotgun (WGS) entry which is preliminary data.</text>
</comment>
<organism evidence="1 2">
    <name type="scientific">Candidatus Bacteroides pullicola</name>
    <dbReference type="NCBI Taxonomy" id="2838475"/>
    <lineage>
        <taxon>Bacteria</taxon>
        <taxon>Pseudomonadati</taxon>
        <taxon>Bacteroidota</taxon>
        <taxon>Bacteroidia</taxon>
        <taxon>Bacteroidales</taxon>
        <taxon>Bacteroidaceae</taxon>
        <taxon>Bacteroides</taxon>
    </lineage>
</organism>
<dbReference type="EMBL" id="DXCV01000061">
    <property type="protein sequence ID" value="HIY88850.1"/>
    <property type="molecule type" value="Genomic_DNA"/>
</dbReference>
<reference evidence="1" key="2">
    <citation type="submission" date="2021-04" db="EMBL/GenBank/DDBJ databases">
        <authorList>
            <person name="Gilroy R."/>
        </authorList>
    </citation>
    <scope>NUCLEOTIDE SEQUENCE</scope>
    <source>
        <strain evidence="1">Gambia2-208</strain>
    </source>
</reference>
<name>A0A9D1ZIK1_9BACE</name>